<dbReference type="KEGG" id="plei:Q9312_10550"/>
<dbReference type="RefSeq" id="WP_309200806.1">
    <property type="nucleotide sequence ID" value="NZ_CP133548.1"/>
</dbReference>
<dbReference type="Gene3D" id="3.10.20.30">
    <property type="match status" value="1"/>
</dbReference>
<dbReference type="SUPFAM" id="SSF54285">
    <property type="entry name" value="MoaD/ThiS"/>
    <property type="match status" value="1"/>
</dbReference>
<dbReference type="InterPro" id="IPR016155">
    <property type="entry name" value="Mopterin_synth/thiamin_S_b"/>
</dbReference>
<dbReference type="AlphaFoldDB" id="A0AA51RQA0"/>
<evidence type="ECO:0000256" key="1">
    <source>
        <dbReference type="ARBA" id="ARBA00022741"/>
    </source>
</evidence>
<gene>
    <name evidence="4" type="ORF">Q9312_10550</name>
</gene>
<name>A0AA51RQA0_9GAMM</name>
<organism evidence="4 5">
    <name type="scientific">Pleionea litopenaei</name>
    <dbReference type="NCBI Taxonomy" id="3070815"/>
    <lineage>
        <taxon>Bacteria</taxon>
        <taxon>Pseudomonadati</taxon>
        <taxon>Pseudomonadota</taxon>
        <taxon>Gammaproteobacteria</taxon>
        <taxon>Oceanospirillales</taxon>
        <taxon>Pleioneaceae</taxon>
        <taxon>Pleionea</taxon>
    </lineage>
</organism>
<dbReference type="PANTHER" id="PTHR33359">
    <property type="entry name" value="MOLYBDOPTERIN SYNTHASE SULFUR CARRIER SUBUNIT"/>
    <property type="match status" value="1"/>
</dbReference>
<evidence type="ECO:0000256" key="2">
    <source>
        <dbReference type="ARBA" id="ARBA00024200"/>
    </source>
</evidence>
<evidence type="ECO:0000313" key="4">
    <source>
        <dbReference type="EMBL" id="WMS85653.1"/>
    </source>
</evidence>
<dbReference type="GO" id="GO:0006777">
    <property type="term" value="P:Mo-molybdopterin cofactor biosynthetic process"/>
    <property type="evidence" value="ECO:0007669"/>
    <property type="project" value="InterPro"/>
</dbReference>
<dbReference type="PANTHER" id="PTHR33359:SF1">
    <property type="entry name" value="MOLYBDOPTERIN SYNTHASE SULFUR CARRIER SUBUNIT"/>
    <property type="match status" value="1"/>
</dbReference>
<keyword evidence="5" id="KW-1185">Reference proteome</keyword>
<accession>A0AA51RQA0</accession>
<dbReference type="Proteomes" id="UP001239782">
    <property type="component" value="Chromosome"/>
</dbReference>
<dbReference type="InterPro" id="IPR003749">
    <property type="entry name" value="ThiS/MoaD-like"/>
</dbReference>
<keyword evidence="1" id="KW-0547">Nucleotide-binding</keyword>
<protein>
    <recommendedName>
        <fullName evidence="3">Molybdopterin synthase sulfur carrier subunit</fullName>
    </recommendedName>
</protein>
<sequence length="86" mass="9574">MVHGNEIKVLFFASLSELINTKELSITVEPRSTIAQLQSLLCQRFPELEEAFSQTTLIAINQTMCELESEIPEQAEVAFFPPMSGG</sequence>
<proteinExistence type="inferred from homology"/>
<dbReference type="EMBL" id="CP133548">
    <property type="protein sequence ID" value="WMS85653.1"/>
    <property type="molecule type" value="Genomic_DNA"/>
</dbReference>
<dbReference type="InterPro" id="IPR012675">
    <property type="entry name" value="Beta-grasp_dom_sf"/>
</dbReference>
<evidence type="ECO:0000256" key="3">
    <source>
        <dbReference type="ARBA" id="ARBA00024247"/>
    </source>
</evidence>
<reference evidence="4 5" key="1">
    <citation type="submission" date="2023-08" db="EMBL/GenBank/DDBJ databases">
        <title>Pleionea litopenaei sp. nov., isolated from stomach of juvenile Litopenaeus vannamei.</title>
        <authorList>
            <person name="Rho A.M."/>
            <person name="Hwang C.Y."/>
        </authorList>
    </citation>
    <scope>NUCLEOTIDE SEQUENCE [LARGE SCALE GENOMIC DNA]</scope>
    <source>
        <strain evidence="4 5">HL-JVS1</strain>
    </source>
</reference>
<dbReference type="CDD" id="cd00754">
    <property type="entry name" value="Ubl_MoaD"/>
    <property type="match status" value="1"/>
</dbReference>
<dbReference type="GO" id="GO:1990133">
    <property type="term" value="C:molybdopterin adenylyltransferase complex"/>
    <property type="evidence" value="ECO:0007669"/>
    <property type="project" value="TreeGrafter"/>
</dbReference>
<dbReference type="InterPro" id="IPR044672">
    <property type="entry name" value="MOCS2A"/>
</dbReference>
<dbReference type="GO" id="GO:0000166">
    <property type="term" value="F:nucleotide binding"/>
    <property type="evidence" value="ECO:0007669"/>
    <property type="project" value="UniProtKB-KW"/>
</dbReference>
<evidence type="ECO:0000313" key="5">
    <source>
        <dbReference type="Proteomes" id="UP001239782"/>
    </source>
</evidence>
<comment type="similarity">
    <text evidence="2">Belongs to the MoaD family.</text>
</comment>
<dbReference type="Pfam" id="PF02597">
    <property type="entry name" value="ThiS"/>
    <property type="match status" value="1"/>
</dbReference>